<dbReference type="AlphaFoldDB" id="A0A397B2B7"/>
<dbReference type="InterPro" id="IPR011011">
    <property type="entry name" value="Znf_FYVE_PHD"/>
</dbReference>
<dbReference type="Proteomes" id="UP000265427">
    <property type="component" value="Unassembled WGS sequence"/>
</dbReference>
<gene>
    <name evidence="1" type="ORF">DYB36_002458</name>
</gene>
<dbReference type="Gene3D" id="3.30.40.10">
    <property type="entry name" value="Zinc/RING finger domain, C3HC4 (zinc finger)"/>
    <property type="match status" value="1"/>
</dbReference>
<evidence type="ECO:0000313" key="2">
    <source>
        <dbReference type="Proteomes" id="UP000265427"/>
    </source>
</evidence>
<reference evidence="1 2" key="1">
    <citation type="submission" date="2018-08" db="EMBL/GenBank/DDBJ databases">
        <title>Aphanomyces genome sequencing and annotation.</title>
        <authorList>
            <person name="Minardi D."/>
            <person name="Oidtmann B."/>
            <person name="Van Der Giezen M."/>
            <person name="Studholme D.J."/>
        </authorList>
    </citation>
    <scope>NUCLEOTIDE SEQUENCE [LARGE SCALE GENOMIC DNA]</scope>
    <source>
        <strain evidence="1 2">Kv</strain>
    </source>
</reference>
<evidence type="ECO:0008006" key="3">
    <source>
        <dbReference type="Google" id="ProtNLM"/>
    </source>
</evidence>
<comment type="caution">
    <text evidence="1">The sequence shown here is derived from an EMBL/GenBank/DDBJ whole genome shotgun (WGS) entry which is preliminary data.</text>
</comment>
<name>A0A397B2B7_APHAT</name>
<organism evidence="1 2">
    <name type="scientific">Aphanomyces astaci</name>
    <name type="common">Crayfish plague agent</name>
    <dbReference type="NCBI Taxonomy" id="112090"/>
    <lineage>
        <taxon>Eukaryota</taxon>
        <taxon>Sar</taxon>
        <taxon>Stramenopiles</taxon>
        <taxon>Oomycota</taxon>
        <taxon>Saprolegniomycetes</taxon>
        <taxon>Saprolegniales</taxon>
        <taxon>Verrucalvaceae</taxon>
        <taxon>Aphanomyces</taxon>
    </lineage>
</organism>
<accession>A0A397B2B7</accession>
<sequence>MDAESLCTSWRLQKEFDGALRIYKGTRVHEHNSSQITSMYCGHVTIEATLDEAIDLFRTDGTNARKTLHQLRFGHRQHNANNTTTLYNIVEALPVGDESVAVTWQPTSAARGLVTRVLLPPLDECVLESVKLASCPDLHDTLGFVRVQNHGSGVMLLESDARPGFVDAYSLDHRSLPRSRTDDMSGIVRRLLARATTSESIERIQSTLGHLGWYVHEVRLNQGTPLLLSGSNNNSNAPPLWASQCHQCRKRFPCLKWSHKVRCAKCGVVVCRRCYAHVTHLANDGVAAFRKVPVCEGKGSNLQLTGKLVCVDLRFFLANVKYPLTIER</sequence>
<proteinExistence type="predicted"/>
<protein>
    <recommendedName>
        <fullName evidence="3">FYVE-type domain-containing protein</fullName>
    </recommendedName>
</protein>
<dbReference type="VEuPathDB" id="FungiDB:H257_08920"/>
<dbReference type="InterPro" id="IPR013083">
    <property type="entry name" value="Znf_RING/FYVE/PHD"/>
</dbReference>
<dbReference type="EMBL" id="QUSZ01004484">
    <property type="protein sequence ID" value="RHY14064.1"/>
    <property type="molecule type" value="Genomic_DNA"/>
</dbReference>
<dbReference type="CDD" id="cd00065">
    <property type="entry name" value="FYVE_like_SF"/>
    <property type="match status" value="1"/>
</dbReference>
<dbReference type="SUPFAM" id="SSF57903">
    <property type="entry name" value="FYVE/PHD zinc finger"/>
    <property type="match status" value="1"/>
</dbReference>
<evidence type="ECO:0000313" key="1">
    <source>
        <dbReference type="EMBL" id="RHY14064.1"/>
    </source>
</evidence>